<dbReference type="RefSeq" id="WP_088496699.1">
    <property type="nucleotide sequence ID" value="NZ_JAJNEH010000017.1"/>
</dbReference>
<evidence type="ECO:0000256" key="1">
    <source>
        <dbReference type="SAM" id="MobiDB-lite"/>
    </source>
</evidence>
<feature type="region of interest" description="Disordered" evidence="1">
    <location>
        <begin position="1"/>
        <end position="76"/>
    </location>
</feature>
<evidence type="ECO:0000313" key="2">
    <source>
        <dbReference type="EMBL" id="OWQ75952.1"/>
    </source>
</evidence>
<evidence type="ECO:0000313" key="3">
    <source>
        <dbReference type="Proteomes" id="UP000197090"/>
    </source>
</evidence>
<organism evidence="2 3">
    <name type="scientific">Stenotrophomonas maltophilia</name>
    <name type="common">Pseudomonas maltophilia</name>
    <name type="synonym">Xanthomonas maltophilia</name>
    <dbReference type="NCBI Taxonomy" id="40324"/>
    <lineage>
        <taxon>Bacteria</taxon>
        <taxon>Pseudomonadati</taxon>
        <taxon>Pseudomonadota</taxon>
        <taxon>Gammaproteobacteria</taxon>
        <taxon>Lysobacterales</taxon>
        <taxon>Lysobacteraceae</taxon>
        <taxon>Stenotrophomonas</taxon>
        <taxon>Stenotrophomonas maltophilia group</taxon>
    </lineage>
</organism>
<sequence>MTRDSHNRTGNNARSKESTGACPAASRVTVEARAASGQSLALRSGAVQSAPDVLQPQQETPQEQARQAQKAMGVGHANALAEKGGATSAALFLSAS</sequence>
<dbReference type="EMBL" id="NIVX01000050">
    <property type="protein sequence ID" value="OWQ75952.1"/>
    <property type="molecule type" value="Genomic_DNA"/>
</dbReference>
<dbReference type="Proteomes" id="UP000197090">
    <property type="component" value="Unassembled WGS sequence"/>
</dbReference>
<evidence type="ECO:0008006" key="4">
    <source>
        <dbReference type="Google" id="ProtNLM"/>
    </source>
</evidence>
<name>A0A246I9F1_STEMA</name>
<proteinExistence type="predicted"/>
<protein>
    <recommendedName>
        <fullName evidence="4">SMP domain-containing protein</fullName>
    </recommendedName>
</protein>
<feature type="compositionally biased region" description="Polar residues" evidence="1">
    <location>
        <begin position="55"/>
        <end position="67"/>
    </location>
</feature>
<accession>A0A246I9F1</accession>
<gene>
    <name evidence="2" type="ORF">CEE63_07350</name>
</gene>
<dbReference type="AlphaFoldDB" id="A0A246I9F1"/>
<reference evidence="2 3" key="1">
    <citation type="submission" date="2017-06" db="EMBL/GenBank/DDBJ databases">
        <authorList>
            <person name="Kim H.J."/>
            <person name="Triplett B.A."/>
        </authorList>
    </citation>
    <scope>NUCLEOTIDE SEQUENCE [LARGE SCALE GENOMIC DNA]</scope>
    <source>
        <strain evidence="2 3">594</strain>
    </source>
</reference>
<comment type="caution">
    <text evidence="2">The sequence shown here is derived from an EMBL/GenBank/DDBJ whole genome shotgun (WGS) entry which is preliminary data.</text>
</comment>